<evidence type="ECO:0000256" key="8">
    <source>
        <dbReference type="ARBA" id="ARBA00030419"/>
    </source>
</evidence>
<dbReference type="Ensembl" id="ENSBIXT00005056723.1">
    <property type="protein sequence ID" value="ENSBIXP00005046872.1"/>
    <property type="gene ID" value="ENSBIXG00005031537.1"/>
</dbReference>
<dbReference type="GeneTree" id="ENSGT00940000155617"/>
<feature type="compositionally biased region" description="Basic and acidic residues" evidence="12">
    <location>
        <begin position="111"/>
        <end position="142"/>
    </location>
</feature>
<comment type="subcellular location">
    <subcellularLocation>
        <location evidence="2">Cytoplasm</location>
        <location evidence="2">Cell cortex</location>
    </subcellularLocation>
    <subcellularLocation>
        <location evidence="1">Cytoplasm</location>
        <location evidence="1">Cytoskeleton</location>
    </subcellularLocation>
</comment>
<dbReference type="RefSeq" id="XP_027407334.1">
    <property type="nucleotide sequence ID" value="XM_027551533.1"/>
</dbReference>
<organism evidence="14 15">
    <name type="scientific">Bos indicus x Bos taurus</name>
    <name type="common">Hybrid cattle</name>
    <dbReference type="NCBI Taxonomy" id="30522"/>
    <lineage>
        <taxon>Eukaryota</taxon>
        <taxon>Metazoa</taxon>
        <taxon>Chordata</taxon>
        <taxon>Craniata</taxon>
        <taxon>Vertebrata</taxon>
        <taxon>Euteleostomi</taxon>
        <taxon>Mammalia</taxon>
        <taxon>Eutheria</taxon>
        <taxon>Laurasiatheria</taxon>
        <taxon>Artiodactyla</taxon>
        <taxon>Ruminantia</taxon>
        <taxon>Pecora</taxon>
        <taxon>Bovidae</taxon>
        <taxon>Bovinae</taxon>
        <taxon>Bos</taxon>
    </lineage>
</organism>
<dbReference type="PANTHER" id="PTHR23280">
    <property type="entry name" value="4.1 G PROTEIN"/>
    <property type="match status" value="1"/>
</dbReference>
<feature type="compositionally biased region" description="Acidic residues" evidence="12">
    <location>
        <begin position="762"/>
        <end position="772"/>
    </location>
</feature>
<accession>A0A4W2ITV0</accession>
<dbReference type="FunFam" id="1.20.80.10:FF:000001">
    <property type="entry name" value="Erythrocyte membrane protein band 4.1"/>
    <property type="match status" value="1"/>
</dbReference>
<feature type="compositionally biased region" description="Low complexity" evidence="12">
    <location>
        <begin position="725"/>
        <end position="737"/>
    </location>
</feature>
<dbReference type="GO" id="GO:0031032">
    <property type="term" value="P:actomyosin structure organization"/>
    <property type="evidence" value="ECO:0007669"/>
    <property type="project" value="TreeGrafter"/>
</dbReference>
<dbReference type="InterPro" id="IPR011993">
    <property type="entry name" value="PH-like_dom_sf"/>
</dbReference>
<dbReference type="InterPro" id="IPR000299">
    <property type="entry name" value="FERM_domain"/>
</dbReference>
<dbReference type="Pfam" id="PF05902">
    <property type="entry name" value="4_1_CTD"/>
    <property type="match status" value="1"/>
</dbReference>
<keyword evidence="4" id="KW-0597">Phosphoprotein</keyword>
<dbReference type="FunFam" id="2.30.29.30:FF:000001">
    <property type="entry name" value="Erythrocyte membrane protein band 4.1"/>
    <property type="match status" value="1"/>
</dbReference>
<dbReference type="PRINTS" id="PR00935">
    <property type="entry name" value="BAND41"/>
</dbReference>
<dbReference type="GO" id="GO:0003779">
    <property type="term" value="F:actin binding"/>
    <property type="evidence" value="ECO:0007669"/>
    <property type="project" value="UniProtKB-KW"/>
</dbReference>
<dbReference type="GO" id="GO:0005198">
    <property type="term" value="F:structural molecule activity"/>
    <property type="evidence" value="ECO:0007669"/>
    <property type="project" value="InterPro"/>
</dbReference>
<proteinExistence type="predicted"/>
<dbReference type="Pfam" id="PF00373">
    <property type="entry name" value="FERM_M"/>
    <property type="match status" value="1"/>
</dbReference>
<evidence type="ECO:0000256" key="12">
    <source>
        <dbReference type="SAM" id="MobiDB-lite"/>
    </source>
</evidence>
<feature type="compositionally biased region" description="Basic and acidic residues" evidence="12">
    <location>
        <begin position="10"/>
        <end position="31"/>
    </location>
</feature>
<dbReference type="InterPro" id="IPR035963">
    <property type="entry name" value="FERM_2"/>
</dbReference>
<feature type="compositionally biased region" description="Basic and acidic residues" evidence="12">
    <location>
        <begin position="746"/>
        <end position="761"/>
    </location>
</feature>
<dbReference type="SMART" id="SM01195">
    <property type="entry name" value="FA"/>
    <property type="match status" value="1"/>
</dbReference>
<dbReference type="CTD" id="2037"/>
<evidence type="ECO:0000256" key="4">
    <source>
        <dbReference type="ARBA" id="ARBA00022553"/>
    </source>
</evidence>
<protein>
    <recommendedName>
        <fullName evidence="7">Protein 4.1</fullName>
    </recommendedName>
    <alternativeName>
        <fullName evidence="11">4.1R</fullName>
    </alternativeName>
    <alternativeName>
        <fullName evidence="8">Band 4.1</fullName>
    </alternativeName>
    <alternativeName>
        <fullName evidence="9">Erythrocyte membrane protein band 4.1</fullName>
    </alternativeName>
</protein>
<dbReference type="InterPro" id="IPR019748">
    <property type="entry name" value="FERM_central"/>
</dbReference>
<feature type="compositionally biased region" description="Polar residues" evidence="12">
    <location>
        <begin position="638"/>
        <end position="649"/>
    </location>
</feature>
<dbReference type="PANTHER" id="PTHR23280:SF17">
    <property type="entry name" value="BAND 4.1-LIKE PROTEIN 2"/>
    <property type="match status" value="1"/>
</dbReference>
<dbReference type="GO" id="GO:0005886">
    <property type="term" value="C:plasma membrane"/>
    <property type="evidence" value="ECO:0007669"/>
    <property type="project" value="TreeGrafter"/>
</dbReference>
<evidence type="ECO:0000256" key="3">
    <source>
        <dbReference type="ARBA" id="ARBA00022490"/>
    </source>
</evidence>
<dbReference type="SUPFAM" id="SSF50729">
    <property type="entry name" value="PH domain-like"/>
    <property type="match status" value="1"/>
</dbReference>
<dbReference type="PROSITE" id="PS50057">
    <property type="entry name" value="FERM_3"/>
    <property type="match status" value="1"/>
</dbReference>
<reference evidence="14 15" key="1">
    <citation type="submission" date="2018-11" db="EMBL/GenBank/DDBJ databases">
        <title>Haplotype-resolved cattle genomes.</title>
        <authorList>
            <person name="Low W.Y."/>
            <person name="Tearle R."/>
            <person name="Bickhart D.M."/>
            <person name="Rosen B.D."/>
            <person name="Koren S."/>
            <person name="Rhie A."/>
            <person name="Hiendleder S."/>
            <person name="Phillippy A.M."/>
            <person name="Smith T.P.L."/>
            <person name="Williams J.L."/>
        </authorList>
    </citation>
    <scope>NUCLEOTIDE SEQUENCE [LARGE SCALE GENOMIC DNA]</scope>
</reference>
<name>A0A4W2ITV0_BOBOX</name>
<gene>
    <name evidence="14" type="primary">EPB41L2</name>
</gene>
<evidence type="ECO:0000256" key="2">
    <source>
        <dbReference type="ARBA" id="ARBA00004544"/>
    </source>
</evidence>
<evidence type="ECO:0000256" key="1">
    <source>
        <dbReference type="ARBA" id="ARBA00004245"/>
    </source>
</evidence>
<dbReference type="GeneID" id="113898416"/>
<keyword evidence="5" id="KW-0009">Actin-binding</keyword>
<dbReference type="InterPro" id="IPR014847">
    <property type="entry name" value="FA"/>
</dbReference>
<dbReference type="Gene3D" id="2.30.29.30">
    <property type="entry name" value="Pleckstrin-homology domain (PH domain)/Phosphotyrosine-binding domain (PTB)"/>
    <property type="match status" value="1"/>
</dbReference>
<dbReference type="Pfam" id="PF08736">
    <property type="entry name" value="FA"/>
    <property type="match status" value="1"/>
</dbReference>
<comment type="function">
    <text evidence="10">Protein 4.1 is a major structural element of the erythrocyte membrane skeleton. It plays a key role in regulating membrane physical properties of mechanical stability and deformability by stabilizing spectrin-actin interaction. Recruits DLG1 to membranes. Required for dynein-dynactin complex and NUMA1 recruitment at the mitotic cell cortex during anaphase.</text>
</comment>
<dbReference type="InterPro" id="IPR008379">
    <property type="entry name" value="Band_4.1_C"/>
</dbReference>
<dbReference type="AlphaFoldDB" id="A0A4W2ITV0"/>
<dbReference type="Pfam" id="PF09380">
    <property type="entry name" value="FERM_C"/>
    <property type="match status" value="1"/>
</dbReference>
<sequence length="997" mass="110574">MTTEVGSASEVKKESDQLGADATKEKPKEVVENQQNQTSDPEEEKGSQSSPPAESQSSPRRQKKEKDPSESRGISRFIPPWLKKQKSYTLVAAKDGGDKKEPAQPVVGEQVLDKEESLPEEERRAKGDAEETAQRKQQEIKVDVKEEKPLQLVEEVSKEREEEKVKEIQEAEFMDEAAKRETKEVQTNELRAEKASLKAPKKTKTVQCKVTLLDGSEYSCDLEKRAKGQVLFDKVCEHLNLLEKDYFGLVFQENPEQKNWLDPAKEIKRQLRNLPWLFSFNVKFYPPDPSQLTEDITRYFLCLQLRQDIASGRLPCSFVTHALLGSYTLQAELGDYDPEEHASHDLSDFQFAPTQTKELEEKVAELHKTHRGLSPAQADSQFLENAKRLSMYGVDLHHAKDSEGVDIKLGVCANGLLIYKDRLRINRFAWPKILKISYKRSNFYIKVRPAELEQFESTIGFKLPNHRAAKRLWKVCVEHHTFYRLVSPEQPPKAKFLTLGSKFRYSGRTQAQTRQASSLIDRPAPHFERTSSKRVSRSLDGAPIDAVDQSLMKDFPGPAGEVSAPGPGVVSTAVVQDGDGRRDLRSPAKVPHMPLIEGKSLEEEITSILFSEKGFSDSMKASFSSATTWTAEGTVVNSNAPSEKLSSPFSRLPERRAPESEGPCAGATDAVKSSLETLNVVEEKKQAEVGKDERVIPEEMNGKELSPGRGPGEMRKVEPGTQKDSTSLSSESSSSSSESEEEEDVGEYRPHHRVTEGTIREEQEEDEEEVEEAPGQAAKVVDREDPVPAASPVTHAGASVGPVETVPQEKVVAPQIPAEKSVNEGAVKQDTGEETEEEPQKVNGEVAHVDTDVLPQIICCSEPPVVKTEMVTISDASQRTEISTKEVPIVQTETKTITYESPQIDGGAGGDSGTLLTAQTITSESVSTTTTTHITKTVKGGISETRIEKRIVITGDADIDHDQALAQAIREAREQHPDMSVTRVVVHKETELEEGEE</sequence>
<dbReference type="FunFam" id="3.10.20.90:FF:000002">
    <property type="entry name" value="Erythrocyte protein band 4.1-like 3"/>
    <property type="match status" value="1"/>
</dbReference>
<dbReference type="PROSITE" id="PS00660">
    <property type="entry name" value="FERM_1"/>
    <property type="match status" value="1"/>
</dbReference>
<dbReference type="CDD" id="cd14473">
    <property type="entry name" value="FERM_B-lobe"/>
    <property type="match status" value="1"/>
</dbReference>
<evidence type="ECO:0000313" key="15">
    <source>
        <dbReference type="Proteomes" id="UP000429181"/>
    </source>
</evidence>
<dbReference type="Pfam" id="PF09379">
    <property type="entry name" value="FERM_N"/>
    <property type="match status" value="1"/>
</dbReference>
<dbReference type="InterPro" id="IPR018979">
    <property type="entry name" value="FERM_N"/>
</dbReference>
<dbReference type="PROSITE" id="PS00661">
    <property type="entry name" value="FERM_2"/>
    <property type="match status" value="1"/>
</dbReference>
<feature type="compositionally biased region" description="Basic and acidic residues" evidence="12">
    <location>
        <begin position="681"/>
        <end position="702"/>
    </location>
</feature>
<reference evidence="14" key="2">
    <citation type="submission" date="2025-08" db="UniProtKB">
        <authorList>
            <consortium name="Ensembl"/>
        </authorList>
    </citation>
    <scope>IDENTIFICATION</scope>
</reference>
<dbReference type="InterPro" id="IPR000798">
    <property type="entry name" value="Ez/rad/moesin-like"/>
</dbReference>
<dbReference type="Gene3D" id="1.20.80.10">
    <property type="match status" value="1"/>
</dbReference>
<dbReference type="InterPro" id="IPR019747">
    <property type="entry name" value="FERM_CS"/>
</dbReference>
<dbReference type="CDD" id="cd13184">
    <property type="entry name" value="FERM_C_4_1_family"/>
    <property type="match status" value="1"/>
</dbReference>
<dbReference type="InterPro" id="IPR029071">
    <property type="entry name" value="Ubiquitin-like_domsf"/>
</dbReference>
<evidence type="ECO:0000256" key="11">
    <source>
        <dbReference type="ARBA" id="ARBA00078357"/>
    </source>
</evidence>
<evidence type="ECO:0000256" key="6">
    <source>
        <dbReference type="ARBA" id="ARBA00023212"/>
    </source>
</evidence>
<dbReference type="GO" id="GO:0005938">
    <property type="term" value="C:cell cortex"/>
    <property type="evidence" value="ECO:0007669"/>
    <property type="project" value="UniProtKB-SubCell"/>
</dbReference>
<dbReference type="SMART" id="SM00295">
    <property type="entry name" value="B41"/>
    <property type="match status" value="1"/>
</dbReference>
<dbReference type="PRINTS" id="PR00661">
    <property type="entry name" value="ERMFAMILY"/>
</dbReference>
<keyword evidence="3" id="KW-0963">Cytoplasm</keyword>
<dbReference type="SMART" id="SM01196">
    <property type="entry name" value="FERM_C"/>
    <property type="match status" value="1"/>
</dbReference>
<evidence type="ECO:0000259" key="13">
    <source>
        <dbReference type="PROSITE" id="PS50057"/>
    </source>
</evidence>
<evidence type="ECO:0000256" key="7">
    <source>
        <dbReference type="ARBA" id="ARBA00023658"/>
    </source>
</evidence>
<evidence type="ECO:0000256" key="10">
    <source>
        <dbReference type="ARBA" id="ARBA00054563"/>
    </source>
</evidence>
<dbReference type="GO" id="GO:0005856">
    <property type="term" value="C:cytoskeleton"/>
    <property type="evidence" value="ECO:0007669"/>
    <property type="project" value="UniProtKB-SubCell"/>
</dbReference>
<dbReference type="CDD" id="cd17202">
    <property type="entry name" value="FERM_F1_EPB41L2"/>
    <property type="match status" value="1"/>
</dbReference>
<dbReference type="InterPro" id="IPR018980">
    <property type="entry name" value="FERM_PH-like_C"/>
</dbReference>
<feature type="region of interest" description="Disordered" evidence="12">
    <location>
        <begin position="638"/>
        <end position="841"/>
    </location>
</feature>
<feature type="domain" description="FERM" evidence="13">
    <location>
        <begin position="206"/>
        <end position="487"/>
    </location>
</feature>
<feature type="region of interest" description="Disordered" evidence="12">
    <location>
        <begin position="512"/>
        <end position="535"/>
    </location>
</feature>
<dbReference type="Gene3D" id="3.10.20.90">
    <property type="entry name" value="Phosphatidylinositol 3-kinase Catalytic Subunit, Chain A, domain 1"/>
    <property type="match status" value="1"/>
</dbReference>
<evidence type="ECO:0000256" key="9">
    <source>
        <dbReference type="ARBA" id="ARBA00032586"/>
    </source>
</evidence>
<dbReference type="SUPFAM" id="SSF54236">
    <property type="entry name" value="Ubiquitin-like"/>
    <property type="match status" value="1"/>
</dbReference>
<evidence type="ECO:0000313" key="14">
    <source>
        <dbReference type="Ensembl" id="ENSBIXP00005046872.1"/>
    </source>
</evidence>
<dbReference type="Proteomes" id="UP000429181">
    <property type="component" value="Chromosome 9"/>
</dbReference>
<keyword evidence="6" id="KW-0206">Cytoskeleton</keyword>
<evidence type="ECO:0000256" key="5">
    <source>
        <dbReference type="ARBA" id="ARBA00023203"/>
    </source>
</evidence>
<dbReference type="SUPFAM" id="SSF47031">
    <property type="entry name" value="Second domain of FERM"/>
    <property type="match status" value="1"/>
</dbReference>
<dbReference type="InterPro" id="IPR019749">
    <property type="entry name" value="Band_41_domain"/>
</dbReference>
<feature type="region of interest" description="Disordered" evidence="12">
    <location>
        <begin position="1"/>
        <end position="142"/>
    </location>
</feature>
<feature type="compositionally biased region" description="Low complexity" evidence="12">
    <location>
        <begin position="47"/>
        <end position="59"/>
    </location>
</feature>
<dbReference type="PIRSF" id="PIRSF002304">
    <property type="entry name" value="Membrane_skeletal_4_1"/>
    <property type="match status" value="1"/>
</dbReference>
<dbReference type="InterPro" id="IPR014352">
    <property type="entry name" value="FERM/acyl-CoA-bd_prot_sf"/>
</dbReference>